<dbReference type="PANTHER" id="PTHR33872:SF2">
    <property type="entry name" value="DNA POLYMERASE EPSILON CATALYTIC SUBUNIT A"/>
    <property type="match status" value="1"/>
</dbReference>
<dbReference type="Proteomes" id="UP001497512">
    <property type="component" value="Chromosome 11"/>
</dbReference>
<dbReference type="EMBL" id="OZ019903">
    <property type="protein sequence ID" value="CAK9197031.1"/>
    <property type="molecule type" value="Genomic_DNA"/>
</dbReference>
<protein>
    <submittedName>
        <fullName evidence="1">Uncharacterized protein</fullName>
    </submittedName>
</protein>
<evidence type="ECO:0000313" key="1">
    <source>
        <dbReference type="EMBL" id="CAK9197031.1"/>
    </source>
</evidence>
<sequence>MGSLMSGWDSQPLDDQKLMERTNSSLTKNEISAFWRLRRRAMPEEHLKEATALKATKTQTHAVHVHTVPHFDSMGASSAIPVLEKAKQEEADEFQQPTASNPNWWTRSKWAFLNFPPEMLLSNC</sequence>
<evidence type="ECO:0000313" key="2">
    <source>
        <dbReference type="Proteomes" id="UP001497512"/>
    </source>
</evidence>
<proteinExistence type="predicted"/>
<accession>A0ABP0TI07</accession>
<gene>
    <name evidence="1" type="ORF">CSSPTR1EN2_LOCUS3771</name>
</gene>
<keyword evidence="2" id="KW-1185">Reference proteome</keyword>
<reference evidence="1" key="1">
    <citation type="submission" date="2024-02" db="EMBL/GenBank/DDBJ databases">
        <authorList>
            <consortium name="ELIXIR-Norway"/>
            <consortium name="Elixir Norway"/>
        </authorList>
    </citation>
    <scope>NUCLEOTIDE SEQUENCE</scope>
</reference>
<organism evidence="1 2">
    <name type="scientific">Sphagnum troendelagicum</name>
    <dbReference type="NCBI Taxonomy" id="128251"/>
    <lineage>
        <taxon>Eukaryota</taxon>
        <taxon>Viridiplantae</taxon>
        <taxon>Streptophyta</taxon>
        <taxon>Embryophyta</taxon>
        <taxon>Bryophyta</taxon>
        <taxon>Sphagnophytina</taxon>
        <taxon>Sphagnopsida</taxon>
        <taxon>Sphagnales</taxon>
        <taxon>Sphagnaceae</taxon>
        <taxon>Sphagnum</taxon>
    </lineage>
</organism>
<dbReference type="PANTHER" id="PTHR33872">
    <property type="entry name" value="DNA POLYMERASE EPSILON CATALYTIC SUBUNIT A"/>
    <property type="match status" value="1"/>
</dbReference>
<name>A0ABP0TI07_9BRYO</name>